<dbReference type="AlphaFoldDB" id="A0A6A6EMX6"/>
<dbReference type="EMBL" id="ML994615">
    <property type="protein sequence ID" value="KAF2192631.1"/>
    <property type="molecule type" value="Genomic_DNA"/>
</dbReference>
<evidence type="ECO:0000313" key="1">
    <source>
        <dbReference type="EMBL" id="KAF2192631.1"/>
    </source>
</evidence>
<protein>
    <submittedName>
        <fullName evidence="1">Uncharacterized protein</fullName>
    </submittedName>
</protein>
<evidence type="ECO:0000313" key="2">
    <source>
        <dbReference type="Proteomes" id="UP000800200"/>
    </source>
</evidence>
<name>A0A6A6EMX6_9PEZI</name>
<gene>
    <name evidence="1" type="ORF">K469DRAFT_315672</name>
</gene>
<organism evidence="1 2">
    <name type="scientific">Zopfia rhizophila CBS 207.26</name>
    <dbReference type="NCBI Taxonomy" id="1314779"/>
    <lineage>
        <taxon>Eukaryota</taxon>
        <taxon>Fungi</taxon>
        <taxon>Dikarya</taxon>
        <taxon>Ascomycota</taxon>
        <taxon>Pezizomycotina</taxon>
        <taxon>Dothideomycetes</taxon>
        <taxon>Dothideomycetes incertae sedis</taxon>
        <taxon>Zopfiaceae</taxon>
        <taxon>Zopfia</taxon>
    </lineage>
</organism>
<sequence length="82" mass="9422">MIFVSSATTTALLRLPASFASSRRTACCTLHLQLHSFVIMCSCYRELHRYSATNFPIMKRPVNVSGIHVRCRRPTCFPRKLY</sequence>
<dbReference type="Proteomes" id="UP000800200">
    <property type="component" value="Unassembled WGS sequence"/>
</dbReference>
<proteinExistence type="predicted"/>
<reference evidence="1" key="1">
    <citation type="journal article" date="2020" name="Stud. Mycol.">
        <title>101 Dothideomycetes genomes: a test case for predicting lifestyles and emergence of pathogens.</title>
        <authorList>
            <person name="Haridas S."/>
            <person name="Albert R."/>
            <person name="Binder M."/>
            <person name="Bloem J."/>
            <person name="Labutti K."/>
            <person name="Salamov A."/>
            <person name="Andreopoulos B."/>
            <person name="Baker S."/>
            <person name="Barry K."/>
            <person name="Bills G."/>
            <person name="Bluhm B."/>
            <person name="Cannon C."/>
            <person name="Castanera R."/>
            <person name="Culley D."/>
            <person name="Daum C."/>
            <person name="Ezra D."/>
            <person name="Gonzalez J."/>
            <person name="Henrissat B."/>
            <person name="Kuo A."/>
            <person name="Liang C."/>
            <person name="Lipzen A."/>
            <person name="Lutzoni F."/>
            <person name="Magnuson J."/>
            <person name="Mondo S."/>
            <person name="Nolan M."/>
            <person name="Ohm R."/>
            <person name="Pangilinan J."/>
            <person name="Park H.-J."/>
            <person name="Ramirez L."/>
            <person name="Alfaro M."/>
            <person name="Sun H."/>
            <person name="Tritt A."/>
            <person name="Yoshinaga Y."/>
            <person name="Zwiers L.-H."/>
            <person name="Turgeon B."/>
            <person name="Goodwin S."/>
            <person name="Spatafora J."/>
            <person name="Crous P."/>
            <person name="Grigoriev I."/>
        </authorList>
    </citation>
    <scope>NUCLEOTIDE SEQUENCE</scope>
    <source>
        <strain evidence="1">CBS 207.26</strain>
    </source>
</reference>
<accession>A0A6A6EMX6</accession>
<keyword evidence="2" id="KW-1185">Reference proteome</keyword>